<evidence type="ECO:0000313" key="4">
    <source>
        <dbReference type="EMBL" id="OCH87465.1"/>
    </source>
</evidence>
<feature type="compositionally biased region" description="Gly residues" evidence="2">
    <location>
        <begin position="790"/>
        <end position="801"/>
    </location>
</feature>
<dbReference type="PANTHER" id="PTHR23147">
    <property type="entry name" value="SERINE/ARGININE RICH SPLICING FACTOR"/>
    <property type="match status" value="1"/>
</dbReference>
<gene>
    <name evidence="4" type="ORF">OBBRIDRAFT_889765</name>
</gene>
<evidence type="ECO:0000259" key="3">
    <source>
        <dbReference type="PROSITE" id="PS50102"/>
    </source>
</evidence>
<dbReference type="Gene3D" id="3.30.70.330">
    <property type="match status" value="2"/>
</dbReference>
<evidence type="ECO:0000256" key="2">
    <source>
        <dbReference type="SAM" id="MobiDB-lite"/>
    </source>
</evidence>
<feature type="compositionally biased region" description="Polar residues" evidence="2">
    <location>
        <begin position="602"/>
        <end position="616"/>
    </location>
</feature>
<reference evidence="4 5" key="1">
    <citation type="submission" date="2016-07" db="EMBL/GenBank/DDBJ databases">
        <title>Draft genome of the white-rot fungus Obba rivulosa 3A-2.</title>
        <authorList>
            <consortium name="DOE Joint Genome Institute"/>
            <person name="Miettinen O."/>
            <person name="Riley R."/>
            <person name="Acob R."/>
            <person name="Barry K."/>
            <person name="Cullen D."/>
            <person name="De Vries R."/>
            <person name="Hainaut M."/>
            <person name="Hatakka A."/>
            <person name="Henrissat B."/>
            <person name="Hilden K."/>
            <person name="Kuo R."/>
            <person name="Labutti K."/>
            <person name="Lipzen A."/>
            <person name="Makela M.R."/>
            <person name="Sandor L."/>
            <person name="Spatafora J.W."/>
            <person name="Grigoriev I.V."/>
            <person name="Hibbett D.S."/>
        </authorList>
    </citation>
    <scope>NUCLEOTIDE SEQUENCE [LARGE SCALE GENOMIC DNA]</scope>
    <source>
        <strain evidence="4 5">3A-2</strain>
    </source>
</reference>
<dbReference type="SMART" id="SM00360">
    <property type="entry name" value="RRM"/>
    <property type="match status" value="2"/>
</dbReference>
<dbReference type="OrthoDB" id="410044at2759"/>
<feature type="region of interest" description="Disordered" evidence="2">
    <location>
        <begin position="518"/>
        <end position="626"/>
    </location>
</feature>
<evidence type="ECO:0000313" key="5">
    <source>
        <dbReference type="Proteomes" id="UP000250043"/>
    </source>
</evidence>
<sequence>MPPKFAVKARAWGTRYDTLGSSPPSSPPCLHNSTSTLHSTTIGGSPCSDSRDETNEEKAGEDGDPAKGDKMPHDASVFVGSLPPNVDHGELARLLSEHLSEHAEIKATKVVRDPRGSVCAFVQCKDATAAAQLIHTLQSNPPRHFLGRLLRYEPARAFRTILVSYRIPIQSAAPDLGFSETTRHVPEHHQRPAPHPSAMRIYRPNNCKFATVLYNAEALELDLPTAVVHPADTEDVDDLSGAGILFSPLRFDEKTLRTIAEAFGRVECFAKSTSDAERRSQSCGLTHAITKTSLGRNGGITACERDDNRPCSPDASQSADIDGSTWEVKYEHRDDCVNALATLRRIPYLTVTWAHHSFPHNAGPTAPRSSSSSAFPRYSSYSPNAKQHLHPPRNFSGEYQRLGYTRILPPRTGGLASTPFQTRMPPPSSIFPAHSPKGDGWTFAHSTPLMRASQSPPTSLPLDEQGLPQVGDQARSPSWSEHDFPPLSDKRSMQLLQLSTRVDSRRWGDRDMHDDGIDDLDTTFSSAHSQTSSLSVNPATPRSNTSHLQSRSDGPVQLLHDSRAASRDGGEEQVVDTIPPTPGFTLSPITPLTPKMGENFPRTPSTASSVAAQDTSHSCESRRGVTAPCDTPQSCGMYVTDEGGAREHDPSTIFVGGLEMFGPSAWDESKLQALFERYGDIETIQLVRPLNKRSAFAFVKFKDTDAPARAVLEEHNRVHNGRQIRVQLRDVNPQRSPWRANRDRTRGFPSSPCHKLDGLSANEHRGPMSFEDISTDGRVPLRPVFTGGLSGKLGTELGGNGNPSTHTHPSTEAVASPHSSKPMTMPKWIPSSLEHTQYVTDTVAPNSQSSSTSTGAPVQPYPLTHAGYQVHQPWMHAYHPQYPYPVPFIHSYTQVPMPVAPPGTQLTAEGNSGGANIGAQTYWQPGHLPMFNPMVPYVAYGPPSMASNEQGQGQTANRLETQAPLQPTGFIQGEYGTLVPVYHPEALNQYMSNAAHGQTPPPHSSAPTQPMKAWPQYTFPMYPYPAPVQNVNASQRSWMPSPSPLGIHGAQHPHMHPTPPPVMLPTASSSGSISTASSGLRGPAPHAQQFAPRNTPPPRRYNRRESNQFNAFGPHRINNARTSPTHAGHSGRSTHGPVDGTYNLSERGQ</sequence>
<feature type="region of interest" description="Disordered" evidence="2">
    <location>
        <begin position="790"/>
        <end position="823"/>
    </location>
</feature>
<feature type="region of interest" description="Disordered" evidence="2">
    <location>
        <begin position="449"/>
        <end position="493"/>
    </location>
</feature>
<dbReference type="InterPro" id="IPR000504">
    <property type="entry name" value="RRM_dom"/>
</dbReference>
<feature type="region of interest" description="Disordered" evidence="2">
    <location>
        <begin position="13"/>
        <end position="72"/>
    </location>
</feature>
<protein>
    <recommendedName>
        <fullName evidence="3">RRM domain-containing protein</fullName>
    </recommendedName>
</protein>
<feature type="domain" description="RRM" evidence="3">
    <location>
        <begin position="651"/>
        <end position="731"/>
    </location>
</feature>
<feature type="region of interest" description="Disordered" evidence="2">
    <location>
        <begin position="359"/>
        <end position="394"/>
    </location>
</feature>
<dbReference type="EMBL" id="KV722484">
    <property type="protein sequence ID" value="OCH87465.1"/>
    <property type="molecule type" value="Genomic_DNA"/>
</dbReference>
<evidence type="ECO:0000256" key="1">
    <source>
        <dbReference type="PROSITE-ProRule" id="PRU00176"/>
    </source>
</evidence>
<dbReference type="Proteomes" id="UP000250043">
    <property type="component" value="Unassembled WGS sequence"/>
</dbReference>
<keyword evidence="1" id="KW-0694">RNA-binding</keyword>
<organism evidence="4 5">
    <name type="scientific">Obba rivulosa</name>
    <dbReference type="NCBI Taxonomy" id="1052685"/>
    <lineage>
        <taxon>Eukaryota</taxon>
        <taxon>Fungi</taxon>
        <taxon>Dikarya</taxon>
        <taxon>Basidiomycota</taxon>
        <taxon>Agaricomycotina</taxon>
        <taxon>Agaricomycetes</taxon>
        <taxon>Polyporales</taxon>
        <taxon>Gelatoporiaceae</taxon>
        <taxon>Obba</taxon>
    </lineage>
</organism>
<proteinExistence type="predicted"/>
<dbReference type="GO" id="GO:0003723">
    <property type="term" value="F:RNA binding"/>
    <property type="evidence" value="ECO:0007669"/>
    <property type="project" value="UniProtKB-UniRule"/>
</dbReference>
<feature type="domain" description="RRM" evidence="3">
    <location>
        <begin position="75"/>
        <end position="157"/>
    </location>
</feature>
<feature type="compositionally biased region" description="Low complexity" evidence="2">
    <location>
        <begin position="1064"/>
        <end position="1079"/>
    </location>
</feature>
<feature type="compositionally biased region" description="Low complexity" evidence="2">
    <location>
        <begin position="28"/>
        <end position="41"/>
    </location>
</feature>
<feature type="compositionally biased region" description="Low complexity" evidence="2">
    <location>
        <begin position="366"/>
        <end position="382"/>
    </location>
</feature>
<feature type="compositionally biased region" description="Basic and acidic residues" evidence="2">
    <location>
        <begin position="560"/>
        <end position="570"/>
    </location>
</feature>
<keyword evidence="5" id="KW-1185">Reference proteome</keyword>
<feature type="compositionally biased region" description="Basic and acidic residues" evidence="2">
    <location>
        <begin position="480"/>
        <end position="492"/>
    </location>
</feature>
<dbReference type="InterPro" id="IPR035979">
    <property type="entry name" value="RBD_domain_sf"/>
</dbReference>
<name>A0A8E2AXX2_9APHY</name>
<feature type="compositionally biased region" description="Polar residues" evidence="2">
    <location>
        <begin position="522"/>
        <end position="552"/>
    </location>
</feature>
<dbReference type="SUPFAM" id="SSF54928">
    <property type="entry name" value="RNA-binding domain, RBD"/>
    <property type="match status" value="2"/>
</dbReference>
<dbReference type="AlphaFoldDB" id="A0A8E2AXX2"/>
<dbReference type="Pfam" id="PF00076">
    <property type="entry name" value="RRM_1"/>
    <property type="match status" value="1"/>
</dbReference>
<dbReference type="InterPro" id="IPR012677">
    <property type="entry name" value="Nucleotide-bd_a/b_plait_sf"/>
</dbReference>
<feature type="region of interest" description="Disordered" evidence="2">
    <location>
        <begin position="735"/>
        <end position="763"/>
    </location>
</feature>
<dbReference type="InterPro" id="IPR050907">
    <property type="entry name" value="SRSF"/>
</dbReference>
<feature type="region of interest" description="Disordered" evidence="2">
    <location>
        <begin position="1051"/>
        <end position="1149"/>
    </location>
</feature>
<dbReference type="PROSITE" id="PS50102">
    <property type="entry name" value="RRM"/>
    <property type="match status" value="2"/>
</dbReference>
<feature type="compositionally biased region" description="Basic and acidic residues" evidence="2">
    <location>
        <begin position="754"/>
        <end position="763"/>
    </location>
</feature>
<accession>A0A8E2AXX2</accession>
<feature type="compositionally biased region" description="Basic and acidic residues" evidence="2">
    <location>
        <begin position="49"/>
        <end position="72"/>
    </location>
</feature>